<proteinExistence type="predicted"/>
<name>A0A081NAA4_9GAMM</name>
<organism evidence="2 3">
    <name type="scientific">Endozoicomonas montiporae</name>
    <dbReference type="NCBI Taxonomy" id="1027273"/>
    <lineage>
        <taxon>Bacteria</taxon>
        <taxon>Pseudomonadati</taxon>
        <taxon>Pseudomonadota</taxon>
        <taxon>Gammaproteobacteria</taxon>
        <taxon>Oceanospirillales</taxon>
        <taxon>Endozoicomonadaceae</taxon>
        <taxon>Endozoicomonas</taxon>
    </lineage>
</organism>
<evidence type="ECO:0000313" key="3">
    <source>
        <dbReference type="Proteomes" id="UP000028006"/>
    </source>
</evidence>
<reference evidence="2 3" key="1">
    <citation type="submission" date="2014-06" db="EMBL/GenBank/DDBJ databases">
        <title>Whole Genome Sequences of Three Symbiotic Endozoicomonas Bacteria.</title>
        <authorList>
            <person name="Neave M.J."/>
            <person name="Apprill A."/>
            <person name="Voolstra C.R."/>
        </authorList>
    </citation>
    <scope>NUCLEOTIDE SEQUENCE [LARGE SCALE GENOMIC DNA]</scope>
    <source>
        <strain evidence="2 3">LMG 24815</strain>
    </source>
</reference>
<sequence>MTVQTGRPDGNHRFPDGSVSHYNEMPAATASPLTEPPLAVTPNGKDSDCPESANTYCIGIRCQDQCLNVKNLHGIID</sequence>
<dbReference type="EMBL" id="JOKG01000001">
    <property type="protein sequence ID" value="KEQ15377.1"/>
    <property type="molecule type" value="Genomic_DNA"/>
</dbReference>
<evidence type="ECO:0000313" key="2">
    <source>
        <dbReference type="EMBL" id="KEQ15377.1"/>
    </source>
</evidence>
<keyword evidence="3" id="KW-1185">Reference proteome</keyword>
<comment type="caution">
    <text evidence="2">The sequence shown here is derived from an EMBL/GenBank/DDBJ whole genome shotgun (WGS) entry which is preliminary data.</text>
</comment>
<feature type="region of interest" description="Disordered" evidence="1">
    <location>
        <begin position="1"/>
        <end position="49"/>
    </location>
</feature>
<protein>
    <submittedName>
        <fullName evidence="2">Uncharacterized protein</fullName>
    </submittedName>
</protein>
<dbReference type="Proteomes" id="UP000028006">
    <property type="component" value="Unassembled WGS sequence"/>
</dbReference>
<gene>
    <name evidence="2" type="ORF">GZ77_01640</name>
</gene>
<evidence type="ECO:0000256" key="1">
    <source>
        <dbReference type="SAM" id="MobiDB-lite"/>
    </source>
</evidence>
<dbReference type="AlphaFoldDB" id="A0A081NAA4"/>
<accession>A0A081NAA4</accession>